<keyword evidence="2" id="KW-1185">Reference proteome</keyword>
<evidence type="ECO:0008006" key="3">
    <source>
        <dbReference type="Google" id="ProtNLM"/>
    </source>
</evidence>
<sequence>MAESTRIIAKYPDRVPARESDVPYIDKKKLVSNVHRGKTHHFCGSFAVSSECSPRY</sequence>
<evidence type="ECO:0000313" key="2">
    <source>
        <dbReference type="Proteomes" id="UP000682877"/>
    </source>
</evidence>
<proteinExistence type="predicted"/>
<dbReference type="Proteomes" id="UP000682877">
    <property type="component" value="Chromosome 8"/>
</dbReference>
<dbReference type="AlphaFoldDB" id="A0A8S2B258"/>
<accession>A0A8S2B258</accession>
<name>A0A8S2B258_ARAAE</name>
<protein>
    <recommendedName>
        <fullName evidence="3">Autophagy-related protein</fullName>
    </recommendedName>
</protein>
<reference evidence="1" key="1">
    <citation type="submission" date="2021-01" db="EMBL/GenBank/DDBJ databases">
        <authorList>
            <person name="Bezrukov I."/>
        </authorList>
    </citation>
    <scope>NUCLEOTIDE SEQUENCE</scope>
</reference>
<organism evidence="1 2">
    <name type="scientific">Arabidopsis arenosa</name>
    <name type="common">Sand rock-cress</name>
    <name type="synonym">Cardaminopsis arenosa</name>
    <dbReference type="NCBI Taxonomy" id="38785"/>
    <lineage>
        <taxon>Eukaryota</taxon>
        <taxon>Viridiplantae</taxon>
        <taxon>Streptophyta</taxon>
        <taxon>Embryophyta</taxon>
        <taxon>Tracheophyta</taxon>
        <taxon>Spermatophyta</taxon>
        <taxon>Magnoliopsida</taxon>
        <taxon>eudicotyledons</taxon>
        <taxon>Gunneridae</taxon>
        <taxon>Pentapetalae</taxon>
        <taxon>rosids</taxon>
        <taxon>malvids</taxon>
        <taxon>Brassicales</taxon>
        <taxon>Brassicaceae</taxon>
        <taxon>Camelineae</taxon>
        <taxon>Arabidopsis</taxon>
    </lineage>
</organism>
<dbReference type="EMBL" id="LR999458">
    <property type="protein sequence ID" value="CAE6233256.1"/>
    <property type="molecule type" value="Genomic_DNA"/>
</dbReference>
<evidence type="ECO:0000313" key="1">
    <source>
        <dbReference type="EMBL" id="CAE6233256.1"/>
    </source>
</evidence>
<gene>
    <name evidence="1" type="ORF">AARE701A_LOCUS21166</name>
</gene>